<evidence type="ECO:0000313" key="2">
    <source>
        <dbReference type="Proteomes" id="UP001447516"/>
    </source>
</evidence>
<dbReference type="InterPro" id="IPR011990">
    <property type="entry name" value="TPR-like_helical_dom_sf"/>
</dbReference>
<proteinExistence type="predicted"/>
<organism evidence="1 2">
    <name type="scientific">Microbispora maris</name>
    <dbReference type="NCBI Taxonomy" id="3144104"/>
    <lineage>
        <taxon>Bacteria</taxon>
        <taxon>Bacillati</taxon>
        <taxon>Actinomycetota</taxon>
        <taxon>Actinomycetes</taxon>
        <taxon>Streptosporangiales</taxon>
        <taxon>Streptosporangiaceae</taxon>
        <taxon>Microbispora</taxon>
    </lineage>
</organism>
<accession>A0ABV0B0T1</accession>
<name>A0ABV0B0T1_9ACTN</name>
<dbReference type="Gene3D" id="1.25.40.10">
    <property type="entry name" value="Tetratricopeptide repeat domain"/>
    <property type="match status" value="1"/>
</dbReference>
<dbReference type="Proteomes" id="UP001447516">
    <property type="component" value="Unassembled WGS sequence"/>
</dbReference>
<keyword evidence="2" id="KW-1185">Reference proteome</keyword>
<dbReference type="SUPFAM" id="SSF48452">
    <property type="entry name" value="TPR-like"/>
    <property type="match status" value="1"/>
</dbReference>
<sequence length="173" mass="18696">MSLNRVCGESDPEPQDLAEVEARIALLERSQDTQALFAARVEHATMLRDHDRLDEAVAAFTEVMETGAAVLGRGHPIMVSAGYRLAYVHQKAGRLGLALATARESLAQADRSLGRAHEVTLLTAASLLSLLLADDRLEEHHALLEDRLADIIEGLGFANPLVRELAVNAPDST</sequence>
<protein>
    <submittedName>
        <fullName evidence="1">Tetratricopeptide repeat protein</fullName>
    </submittedName>
</protein>
<reference evidence="1 2" key="1">
    <citation type="submission" date="2024-05" db="EMBL/GenBank/DDBJ databases">
        <title>Microbispora sp.ZYX-F-249.</title>
        <authorList>
            <person name="Xie H."/>
        </authorList>
    </citation>
    <scope>NUCLEOTIDE SEQUENCE [LARGE SCALE GENOMIC DNA]</scope>
    <source>
        <strain evidence="1 2">ZYX-F-249</strain>
    </source>
</reference>
<comment type="caution">
    <text evidence="1">The sequence shown here is derived from an EMBL/GenBank/DDBJ whole genome shotgun (WGS) entry which is preliminary data.</text>
</comment>
<dbReference type="RefSeq" id="WP_346230966.1">
    <property type="nucleotide sequence ID" value="NZ_JBDJAW010000076.1"/>
</dbReference>
<dbReference type="EMBL" id="JBDJAW010000076">
    <property type="protein sequence ID" value="MEN3541135.1"/>
    <property type="molecule type" value="Genomic_DNA"/>
</dbReference>
<evidence type="ECO:0000313" key="1">
    <source>
        <dbReference type="EMBL" id="MEN3541135.1"/>
    </source>
</evidence>
<gene>
    <name evidence="1" type="ORF">AAH991_38895</name>
</gene>